<gene>
    <name evidence="1" type="ORF">KC222_19965</name>
</gene>
<dbReference type="EMBL" id="JAGRYU010000035">
    <property type="protein sequence ID" value="MBU4684281.1"/>
    <property type="molecule type" value="Genomic_DNA"/>
</dbReference>
<evidence type="ECO:0000313" key="2">
    <source>
        <dbReference type="Proteomes" id="UP000686327"/>
    </source>
</evidence>
<dbReference type="Pfam" id="PF11663">
    <property type="entry name" value="Toxin_YhaV"/>
    <property type="match status" value="1"/>
</dbReference>
<dbReference type="RefSeq" id="WP_216377052.1">
    <property type="nucleotide sequence ID" value="NZ_JAGRYT010000038.1"/>
</dbReference>
<evidence type="ECO:0000313" key="1">
    <source>
        <dbReference type="EMBL" id="MBU4684281.1"/>
    </source>
</evidence>
<accession>A0ABS6DM36</accession>
<dbReference type="Proteomes" id="UP000686327">
    <property type="component" value="Unassembled WGS sequence"/>
</dbReference>
<reference evidence="2" key="1">
    <citation type="submission" date="2023-07" db="EMBL/GenBank/DDBJ databases">
        <title>Cedecea davisae an AmpC producer and its therapeutic implications.</title>
        <authorList>
            <person name="Notter J."/>
        </authorList>
    </citation>
    <scope>NUCLEOTIDE SEQUENCE [LARGE SCALE GENOMIC DNA]</scope>
    <source>
        <strain evidence="2">1</strain>
    </source>
</reference>
<name>A0ABS6DM36_9ENTR</name>
<organism evidence="1 2">
    <name type="scientific">Cedecea davisae</name>
    <dbReference type="NCBI Taxonomy" id="158484"/>
    <lineage>
        <taxon>Bacteria</taxon>
        <taxon>Pseudomonadati</taxon>
        <taxon>Pseudomonadota</taxon>
        <taxon>Gammaproteobacteria</taxon>
        <taxon>Enterobacterales</taxon>
        <taxon>Enterobacteriaceae</taxon>
        <taxon>Cedecea</taxon>
    </lineage>
</organism>
<sequence>MKKGLPEEINGWRIYAHPCFQEAYDALVEQVEALRIKDPEGYRKKAATKLLAVVHKVIEEGITSDPSSPMYRQGKTLGNTNKDWSRAKFGNARYRLFFRYHSAAKIIVLAWMNDSETLREYGSKTDSYKVFEKMLHRGRPPKEWNQLLEEAALESL</sequence>
<dbReference type="InterPro" id="IPR021679">
    <property type="entry name" value="Toxin_endonuclease_YhaV"/>
</dbReference>
<proteinExistence type="predicted"/>
<keyword evidence="2" id="KW-1185">Reference proteome</keyword>
<comment type="caution">
    <text evidence="1">The sequence shown here is derived from an EMBL/GenBank/DDBJ whole genome shotgun (WGS) entry which is preliminary data.</text>
</comment>
<protein>
    <submittedName>
        <fullName evidence="1">Type II toxin-antitoxin system YhaV family toxin</fullName>
    </submittedName>
</protein>